<keyword evidence="4" id="KW-0964">Secreted</keyword>
<keyword evidence="3 4" id="KW-0975">Bacterial flagellum</keyword>
<dbReference type="InterPro" id="IPR046358">
    <property type="entry name" value="Flagellin_C"/>
</dbReference>
<name>A0A1Q8R1Q9_9FIRM</name>
<dbReference type="Gene3D" id="1.20.1330.10">
    <property type="entry name" value="f41 fragment of flagellin, N-terminal domain"/>
    <property type="match status" value="1"/>
</dbReference>
<dbReference type="GO" id="GO:0009288">
    <property type="term" value="C:bacterial-type flagellum"/>
    <property type="evidence" value="ECO:0007669"/>
    <property type="project" value="UniProtKB-SubCell"/>
</dbReference>
<keyword evidence="7" id="KW-0966">Cell projection</keyword>
<comment type="caution">
    <text evidence="7">The sequence shown here is derived from an EMBL/GenBank/DDBJ whole genome shotgun (WGS) entry which is preliminary data.</text>
</comment>
<accession>A0A1Q8R1Q9</accession>
<dbReference type="Pfam" id="PF00700">
    <property type="entry name" value="Flagellin_C"/>
    <property type="match status" value="1"/>
</dbReference>
<dbReference type="Pfam" id="PF00669">
    <property type="entry name" value="Flagellin_N"/>
    <property type="match status" value="1"/>
</dbReference>
<evidence type="ECO:0000313" key="8">
    <source>
        <dbReference type="Proteomes" id="UP000186102"/>
    </source>
</evidence>
<feature type="domain" description="Flagellin C-terminal" evidence="6">
    <location>
        <begin position="420"/>
        <end position="505"/>
    </location>
</feature>
<dbReference type="PRINTS" id="PR00207">
    <property type="entry name" value="FLAGELLIN"/>
</dbReference>
<dbReference type="Proteomes" id="UP000186102">
    <property type="component" value="Unassembled WGS sequence"/>
</dbReference>
<keyword evidence="7" id="KW-0969">Cilium</keyword>
<dbReference type="InterPro" id="IPR001492">
    <property type="entry name" value="Flagellin"/>
</dbReference>
<dbReference type="Gene3D" id="2.30.220.10">
    <property type="entry name" value="f41 fragment of flagellin, C-terminal domain"/>
    <property type="match status" value="1"/>
</dbReference>
<evidence type="ECO:0000259" key="5">
    <source>
        <dbReference type="Pfam" id="PF00669"/>
    </source>
</evidence>
<dbReference type="OrthoDB" id="9796789at2"/>
<evidence type="ECO:0000313" key="7">
    <source>
        <dbReference type="EMBL" id="OLN33514.1"/>
    </source>
</evidence>
<evidence type="ECO:0000256" key="1">
    <source>
        <dbReference type="ARBA" id="ARBA00005709"/>
    </source>
</evidence>
<dbReference type="PANTHER" id="PTHR42792:SF2">
    <property type="entry name" value="FLAGELLIN"/>
    <property type="match status" value="1"/>
</dbReference>
<dbReference type="InterPro" id="IPR001029">
    <property type="entry name" value="Flagellin_N"/>
</dbReference>
<comment type="subcellular location">
    <subcellularLocation>
        <location evidence="4">Secreted</location>
    </subcellularLocation>
    <subcellularLocation>
        <location evidence="4">Bacterial flagellum</location>
    </subcellularLocation>
</comment>
<dbReference type="SUPFAM" id="SSF64518">
    <property type="entry name" value="Phase 1 flagellin"/>
    <property type="match status" value="1"/>
</dbReference>
<dbReference type="GO" id="GO:0005198">
    <property type="term" value="F:structural molecule activity"/>
    <property type="evidence" value="ECO:0007669"/>
    <property type="project" value="UniProtKB-UniRule"/>
</dbReference>
<dbReference type="AlphaFoldDB" id="A0A1Q8R1Q9"/>
<protein>
    <recommendedName>
        <fullName evidence="2 4">Flagellin</fullName>
    </recommendedName>
</protein>
<proteinExistence type="inferred from homology"/>
<evidence type="ECO:0000256" key="3">
    <source>
        <dbReference type="ARBA" id="ARBA00023143"/>
    </source>
</evidence>
<dbReference type="InterPro" id="IPR042187">
    <property type="entry name" value="Flagellin_C_sub2"/>
</dbReference>
<keyword evidence="8" id="KW-1185">Reference proteome</keyword>
<dbReference type="EMBL" id="MLBF01000003">
    <property type="protein sequence ID" value="OLN33514.1"/>
    <property type="molecule type" value="Genomic_DNA"/>
</dbReference>
<dbReference type="PANTHER" id="PTHR42792">
    <property type="entry name" value="FLAGELLIN"/>
    <property type="match status" value="1"/>
</dbReference>
<organism evidence="7 8">
    <name type="scientific">Desulfosporosinus metallidurans</name>
    <dbReference type="NCBI Taxonomy" id="1888891"/>
    <lineage>
        <taxon>Bacteria</taxon>
        <taxon>Bacillati</taxon>
        <taxon>Bacillota</taxon>
        <taxon>Clostridia</taxon>
        <taxon>Eubacteriales</taxon>
        <taxon>Desulfitobacteriaceae</taxon>
        <taxon>Desulfosporosinus</taxon>
    </lineage>
</organism>
<reference evidence="7 8" key="1">
    <citation type="submission" date="2016-09" db="EMBL/GenBank/DDBJ databases">
        <title>Complete genome of Desulfosporosinus sp. OL.</title>
        <authorList>
            <person name="Mardanov A."/>
            <person name="Beletsky A."/>
            <person name="Panova A."/>
            <person name="Karnachuk O."/>
            <person name="Ravin N."/>
        </authorList>
    </citation>
    <scope>NUCLEOTIDE SEQUENCE [LARGE SCALE GENOMIC DNA]</scope>
    <source>
        <strain evidence="7 8">OL</strain>
    </source>
</reference>
<evidence type="ECO:0000259" key="6">
    <source>
        <dbReference type="Pfam" id="PF00700"/>
    </source>
</evidence>
<sequence length="506" mass="51214">MSSINTNMGSINAQSNLAATQKAVQNSLSKLSSGYRITKAADDAAGLAISEKMRGQISGLKQASSNAQSAISLIQTGEGGLSETQSILQRMRELAVQSASDTNTADDRKKIQSEVDQLGKEITRISNTTEFNTQNLLAGGLKNTFQIGANKDQNITLSVGAMDAQSLGVAGDSVLYGLGTATTGVSAITAAGHDLVAGDKISTLAEVAATKSSGIIATTATKSNGSAGALTGTTAGAYNGASDATLTVRVDSIVTTGSVGSGNLKQTVSAASVSTDGGNSYTKVAVTGSGAFSYAGMNLAIAATTNTTGGGNAVGDTQSFKVTAEYKKLQLTNSSGTAIGGIVNVYNNMTSAVIGQGDHTASVTFNFTGLDSAGGKSDAITKTSTASTAAQLSADGTVSSNAITQKGINVSTQTDANLAIKAIDQAINTVSQERSKLGAMQNRLEHTIANLGTSSENLTSAESNIRDVDMAAEMSKFTKNQVLAQAGVAMLAQANQAPQTILKLLQ</sequence>
<dbReference type="STRING" id="1888891.DSOL_0761"/>
<dbReference type="RefSeq" id="WP_075363554.1">
    <property type="nucleotide sequence ID" value="NZ_MLBF01000003.1"/>
</dbReference>
<comment type="function">
    <text evidence="4">Flagellin is the subunit protein which polymerizes to form the filaments of bacterial flagella.</text>
</comment>
<evidence type="ECO:0000256" key="2">
    <source>
        <dbReference type="ARBA" id="ARBA00020110"/>
    </source>
</evidence>
<dbReference type="Gene3D" id="6.10.10.10">
    <property type="entry name" value="Flagellar export chaperone, C-terminal domain"/>
    <property type="match status" value="1"/>
</dbReference>
<dbReference type="GO" id="GO:0005576">
    <property type="term" value="C:extracellular region"/>
    <property type="evidence" value="ECO:0007669"/>
    <property type="project" value="UniProtKB-SubCell"/>
</dbReference>
<gene>
    <name evidence="7" type="ORF">DSOL_0761</name>
</gene>
<comment type="similarity">
    <text evidence="1 4">Belongs to the bacterial flagellin family.</text>
</comment>
<keyword evidence="7" id="KW-0282">Flagellum</keyword>
<dbReference type="Gene3D" id="2.170.280.10">
    <property type="entry name" value="f41 fragment of flagellin, middle domain"/>
    <property type="match status" value="1"/>
</dbReference>
<feature type="domain" description="Flagellin N-terminal" evidence="5">
    <location>
        <begin position="4"/>
        <end position="139"/>
    </location>
</feature>
<evidence type="ECO:0000256" key="4">
    <source>
        <dbReference type="RuleBase" id="RU362073"/>
    </source>
</evidence>